<name>A0A6G1CE92_9ORYZ</name>
<evidence type="ECO:0000313" key="1">
    <source>
        <dbReference type="EMBL" id="KAF0898371.1"/>
    </source>
</evidence>
<dbReference type="AlphaFoldDB" id="A0A6G1CE92"/>
<dbReference type="EMBL" id="SPHZ02000009">
    <property type="protein sequence ID" value="KAF0898371.1"/>
    <property type="molecule type" value="Genomic_DNA"/>
</dbReference>
<keyword evidence="2" id="KW-1185">Reference proteome</keyword>
<sequence length="121" mass="13967">MGVNEQYIAMYVIEQGDMMAAATKKKEEWKLLLMEQERDPDIRREAMLRRGPPFKKALAFSEYWRMTTSVNVIVIKVTESDNGYPIGIFGTVLAKDEYDYILRATGVSTKILAKLKEFAMY</sequence>
<reference evidence="1 2" key="1">
    <citation type="submission" date="2019-11" db="EMBL/GenBank/DDBJ databases">
        <title>Whole genome sequence of Oryza granulata.</title>
        <authorList>
            <person name="Li W."/>
        </authorList>
    </citation>
    <scope>NUCLEOTIDE SEQUENCE [LARGE SCALE GENOMIC DNA]</scope>
    <source>
        <strain evidence="2">cv. Menghai</strain>
        <tissue evidence="1">Leaf</tissue>
    </source>
</reference>
<proteinExistence type="predicted"/>
<dbReference type="Proteomes" id="UP000479710">
    <property type="component" value="Unassembled WGS sequence"/>
</dbReference>
<comment type="caution">
    <text evidence="1">The sequence shown here is derived from an EMBL/GenBank/DDBJ whole genome shotgun (WGS) entry which is preliminary data.</text>
</comment>
<evidence type="ECO:0000313" key="2">
    <source>
        <dbReference type="Proteomes" id="UP000479710"/>
    </source>
</evidence>
<accession>A0A6G1CE92</accession>
<organism evidence="1 2">
    <name type="scientific">Oryza meyeriana var. granulata</name>
    <dbReference type="NCBI Taxonomy" id="110450"/>
    <lineage>
        <taxon>Eukaryota</taxon>
        <taxon>Viridiplantae</taxon>
        <taxon>Streptophyta</taxon>
        <taxon>Embryophyta</taxon>
        <taxon>Tracheophyta</taxon>
        <taxon>Spermatophyta</taxon>
        <taxon>Magnoliopsida</taxon>
        <taxon>Liliopsida</taxon>
        <taxon>Poales</taxon>
        <taxon>Poaceae</taxon>
        <taxon>BOP clade</taxon>
        <taxon>Oryzoideae</taxon>
        <taxon>Oryzeae</taxon>
        <taxon>Oryzinae</taxon>
        <taxon>Oryza</taxon>
        <taxon>Oryza meyeriana</taxon>
    </lineage>
</organism>
<protein>
    <submittedName>
        <fullName evidence="1">Uncharacterized protein</fullName>
    </submittedName>
</protein>
<gene>
    <name evidence="1" type="ORF">E2562_007216</name>
</gene>